<evidence type="ECO:0000313" key="3">
    <source>
        <dbReference type="Proteomes" id="UP000051862"/>
    </source>
</evidence>
<dbReference type="EMBL" id="LIXN01000006">
    <property type="protein sequence ID" value="KQH82743.1"/>
    <property type="molecule type" value="Genomic_DNA"/>
</dbReference>
<keyword evidence="4" id="KW-1185">Reference proteome</keyword>
<dbReference type="Proteomes" id="UP000250136">
    <property type="component" value="Chromosome"/>
</dbReference>
<sequence>MIGFNFKIDARRASKKSKPSAKACLSVFSWENEFSECKNLCIMFPLEGELRAFGGAFQKLQRWRKIKCSFKLGSFK</sequence>
<dbReference type="PATRIC" id="fig|277988.4.peg.822"/>
<accession>A0A0Q2MSM5</accession>
<protein>
    <submittedName>
        <fullName evidence="2">Uncharacterized protein</fullName>
    </submittedName>
</protein>
<dbReference type="AlphaFoldDB" id="A0A0Q2MSM5"/>
<evidence type="ECO:0000313" key="2">
    <source>
        <dbReference type="EMBL" id="KQH82743.1"/>
    </source>
</evidence>
<evidence type="ECO:0000313" key="4">
    <source>
        <dbReference type="Proteomes" id="UP000250136"/>
    </source>
</evidence>
<dbReference type="Proteomes" id="UP000051862">
    <property type="component" value="Unassembled WGS sequence"/>
</dbReference>
<dbReference type="EMBL" id="CP015105">
    <property type="protein sequence ID" value="ASJ12037.1"/>
    <property type="molecule type" value="Genomic_DNA"/>
</dbReference>
<organism evidence="2 3">
    <name type="scientific">Thermococcus thioreducens</name>
    <dbReference type="NCBI Taxonomy" id="277988"/>
    <lineage>
        <taxon>Archaea</taxon>
        <taxon>Methanobacteriati</taxon>
        <taxon>Methanobacteriota</taxon>
        <taxon>Thermococci</taxon>
        <taxon>Thermococcales</taxon>
        <taxon>Thermococcaceae</taxon>
        <taxon>Thermococcus</taxon>
    </lineage>
</organism>
<evidence type="ECO:0000313" key="1">
    <source>
        <dbReference type="EMBL" id="ASJ12037.1"/>
    </source>
</evidence>
<name>A0A0Q2MSM5_9EURY</name>
<reference evidence="2 3" key="1">
    <citation type="submission" date="2015-08" db="EMBL/GenBank/DDBJ databases">
        <title>Thermococcus thioreducens DSM 14981 genome sequencing.</title>
        <authorList>
            <person name="Hong S.-J."/>
            <person name="Kim M.-C."/>
            <person name="Shin J.-H."/>
        </authorList>
    </citation>
    <scope>NUCLEOTIDE SEQUENCE [LARGE SCALE GENOMIC DNA]</scope>
    <source>
        <strain evidence="2 3">DSM 14981</strain>
    </source>
</reference>
<proteinExistence type="predicted"/>
<reference evidence="1 4" key="2">
    <citation type="submission" date="2016-04" db="EMBL/GenBank/DDBJ databases">
        <title>Complete genome sequence of Thermococcus thioreducens type strain OGL-20P.</title>
        <authorList>
            <person name="Oger P.M."/>
        </authorList>
    </citation>
    <scope>NUCLEOTIDE SEQUENCE [LARGE SCALE GENOMIC DNA]</scope>
    <source>
        <strain evidence="1 4">OGL-20P</strain>
    </source>
</reference>
<gene>
    <name evidence="1" type="ORF">A3L14_03685</name>
    <name evidence="2" type="ORF">AMR53_03880</name>
</gene>
<dbReference type="KEGG" id="ttd:A3L14_03685"/>